<evidence type="ECO:0000313" key="3">
    <source>
        <dbReference type="Proteomes" id="UP001184853"/>
    </source>
</evidence>
<gene>
    <name evidence="2" type="ORF">J2781_002969</name>
</gene>
<keyword evidence="3" id="KW-1185">Reference proteome</keyword>
<feature type="transmembrane region" description="Helical" evidence="1">
    <location>
        <begin position="7"/>
        <end position="24"/>
    </location>
</feature>
<comment type="caution">
    <text evidence="2">The sequence shown here is derived from an EMBL/GenBank/DDBJ whole genome shotgun (WGS) entry which is preliminary data.</text>
</comment>
<keyword evidence="1" id="KW-0472">Membrane</keyword>
<name>A0ABU1LHH3_9FLAO</name>
<sequence>MQKYTKYLFFISLFLSLLSLYIIGKGGKEIYPFYSWKLFTSPSGSEKFEEQYRLYRVEGNDTIRVLYQATEIYDENNLALITGFYGKKIEKNENREESIKKMKIFMKSYRPEYNNLLLYKESFNPWDLGKPSFKINKILITKL</sequence>
<evidence type="ECO:0000256" key="1">
    <source>
        <dbReference type="SAM" id="Phobius"/>
    </source>
</evidence>
<keyword evidence="1" id="KW-0812">Transmembrane</keyword>
<dbReference type="Proteomes" id="UP001184853">
    <property type="component" value="Unassembled WGS sequence"/>
</dbReference>
<reference evidence="2 3" key="1">
    <citation type="submission" date="2023-07" db="EMBL/GenBank/DDBJ databases">
        <title>Sorghum-associated microbial communities from plants grown in Nebraska, USA.</title>
        <authorList>
            <person name="Schachtman D."/>
        </authorList>
    </citation>
    <scope>NUCLEOTIDE SEQUENCE [LARGE SCALE GENOMIC DNA]</scope>
    <source>
        <strain evidence="2 3">DS1709</strain>
    </source>
</reference>
<protein>
    <submittedName>
        <fullName evidence="2">Uncharacterized protein</fullName>
    </submittedName>
</protein>
<keyword evidence="1" id="KW-1133">Transmembrane helix</keyword>
<organism evidence="2 3">
    <name type="scientific">Chryseobacterium geocarposphaerae</name>
    <dbReference type="NCBI Taxonomy" id="1416776"/>
    <lineage>
        <taxon>Bacteria</taxon>
        <taxon>Pseudomonadati</taxon>
        <taxon>Bacteroidota</taxon>
        <taxon>Flavobacteriia</taxon>
        <taxon>Flavobacteriales</taxon>
        <taxon>Weeksellaceae</taxon>
        <taxon>Chryseobacterium group</taxon>
        <taxon>Chryseobacterium</taxon>
    </lineage>
</organism>
<evidence type="ECO:0000313" key="2">
    <source>
        <dbReference type="EMBL" id="MDR6406025.1"/>
    </source>
</evidence>
<proteinExistence type="predicted"/>
<dbReference type="EMBL" id="JAVDQS010000008">
    <property type="protein sequence ID" value="MDR6406025.1"/>
    <property type="molecule type" value="Genomic_DNA"/>
</dbReference>
<accession>A0ABU1LHH3</accession>
<dbReference type="RefSeq" id="WP_115982279.1">
    <property type="nucleotide sequence ID" value="NZ_JAVDQS010000008.1"/>
</dbReference>